<reference evidence="4" key="1">
    <citation type="journal article" date="2011" name="Genome Biol.">
        <title>Comparative and functional genomics provide insights into the pathogenicity of dermatophytic fungi.</title>
        <authorList>
            <person name="Burmester A."/>
            <person name="Shelest E."/>
            <person name="Gloeckner G."/>
            <person name="Heddergott C."/>
            <person name="Schindler S."/>
            <person name="Staib P."/>
            <person name="Heidel A."/>
            <person name="Felder M."/>
            <person name="Petzold A."/>
            <person name="Szafranski K."/>
            <person name="Feuermann M."/>
            <person name="Pedruzzi I."/>
            <person name="Priebe S."/>
            <person name="Groth M."/>
            <person name="Winkler R."/>
            <person name="Li W."/>
            <person name="Kniemeyer O."/>
            <person name="Schroeckh V."/>
            <person name="Hertweck C."/>
            <person name="Hube B."/>
            <person name="White T.C."/>
            <person name="Platzer M."/>
            <person name="Guthke R."/>
            <person name="Heitman J."/>
            <person name="Woestemeyer J."/>
            <person name="Zipfel P.F."/>
            <person name="Monod M."/>
            <person name="Brakhage A.A."/>
        </authorList>
    </citation>
    <scope>NUCLEOTIDE SEQUENCE [LARGE SCALE GENOMIC DNA]</scope>
    <source>
        <strain evidence="4">HKI 0517</strain>
    </source>
</reference>
<evidence type="ECO:0000256" key="1">
    <source>
        <dbReference type="SAM" id="MobiDB-lite"/>
    </source>
</evidence>
<keyword evidence="2" id="KW-1133">Transmembrane helix</keyword>
<dbReference type="EMBL" id="ACYE01000458">
    <property type="protein sequence ID" value="EFE37718.1"/>
    <property type="molecule type" value="Genomic_DNA"/>
</dbReference>
<organism evidence="3 4">
    <name type="scientific">Trichophyton verrucosum (strain HKI 0517)</name>
    <dbReference type="NCBI Taxonomy" id="663202"/>
    <lineage>
        <taxon>Eukaryota</taxon>
        <taxon>Fungi</taxon>
        <taxon>Dikarya</taxon>
        <taxon>Ascomycota</taxon>
        <taxon>Pezizomycotina</taxon>
        <taxon>Eurotiomycetes</taxon>
        <taxon>Eurotiomycetidae</taxon>
        <taxon>Onygenales</taxon>
        <taxon>Arthrodermataceae</taxon>
        <taxon>Trichophyton</taxon>
    </lineage>
</organism>
<protein>
    <submittedName>
        <fullName evidence="3">Uncharacterized protein</fullName>
    </submittedName>
</protein>
<evidence type="ECO:0000313" key="4">
    <source>
        <dbReference type="Proteomes" id="UP000008383"/>
    </source>
</evidence>
<dbReference type="AlphaFoldDB" id="D4DKA3"/>
<keyword evidence="4" id="KW-1185">Reference proteome</keyword>
<gene>
    <name evidence="3" type="ORF">TRV_07624</name>
</gene>
<comment type="caution">
    <text evidence="3">The sequence shown here is derived from an EMBL/GenBank/DDBJ whole genome shotgun (WGS) entry which is preliminary data.</text>
</comment>
<sequence length="377" mass="42386">MTRAKTNLHGQLQSTPRACSHLETRSLKNKLPPVTANRRPLLPASSLNLSGPSHPLCFSLGFWQIAACATRHLIRYPYASGQKESSKKEKNTGNRGAKNRTNRTKQDGQVWGKELQGLQHCIHTAYPCSKGTTAFLLFTPAAAIRVAPLRLVPVRIRFILSPFCYTAACLRWNCRASRIKNNIIHLAPRYSTKETTNSHIRRGYGGLSLNIIYSPTTHGFSLLSRLVKLAWLVEACTPFFSKIQSWNPLGSGRGGYVQLSPDNAASSAPLPAPSRREEEEAWFARECRPLTHTLPISPFLISLICSYRIRIHTRTHPHHFYILFILTSPKRENPSCDILACYFTLSHAVLSLHPFLLFFFFLSIFAFSSLLFISILA</sequence>
<name>D4DKA3_TRIVH</name>
<keyword evidence="2" id="KW-0472">Membrane</keyword>
<evidence type="ECO:0000313" key="3">
    <source>
        <dbReference type="EMBL" id="EFE37718.1"/>
    </source>
</evidence>
<dbReference type="Proteomes" id="UP000008383">
    <property type="component" value="Unassembled WGS sequence"/>
</dbReference>
<dbReference type="RefSeq" id="XP_003018363.1">
    <property type="nucleotide sequence ID" value="XM_003018317.1"/>
</dbReference>
<keyword evidence="2" id="KW-0812">Transmembrane</keyword>
<feature type="region of interest" description="Disordered" evidence="1">
    <location>
        <begin position="80"/>
        <end position="109"/>
    </location>
</feature>
<accession>D4DKA3</accession>
<evidence type="ECO:0000256" key="2">
    <source>
        <dbReference type="SAM" id="Phobius"/>
    </source>
</evidence>
<dbReference type="GeneID" id="9584293"/>
<dbReference type="HOGENOM" id="CLU_734016_0_0_1"/>
<feature type="transmembrane region" description="Helical" evidence="2">
    <location>
        <begin position="355"/>
        <end position="376"/>
    </location>
</feature>
<dbReference type="KEGG" id="tve:TRV_07624"/>
<proteinExistence type="predicted"/>